<proteinExistence type="predicted"/>
<reference evidence="1 2" key="1">
    <citation type="submission" date="2018-10" db="EMBL/GenBank/DDBJ databases">
        <title>Genomic Encyclopedia of Archaeal and Bacterial Type Strains, Phase II (KMG-II): from individual species to whole genera.</title>
        <authorList>
            <person name="Goeker M."/>
        </authorList>
    </citation>
    <scope>NUCLEOTIDE SEQUENCE [LARGE SCALE GENOMIC DNA]</scope>
    <source>
        <strain evidence="1 2">DSM 19624</strain>
    </source>
</reference>
<gene>
    <name evidence="1" type="ORF">BCL90_2741</name>
</gene>
<sequence>MKYFMVILLLLCCGCLVPGAPHWFKYKSNGKYVDSVIIISYPNALTYKYKSAKRDYDSILVLDPIHRVFRRMEIKENFYFNETPHYSFHKRESWNLVKMEKVDYVIIKRYHLHSVTVDTLCYIK</sequence>
<comment type="caution">
    <text evidence="1">The sequence shown here is derived from an EMBL/GenBank/DDBJ whole genome shotgun (WGS) entry which is preliminary data.</text>
</comment>
<dbReference type="Proteomes" id="UP000273898">
    <property type="component" value="Unassembled WGS sequence"/>
</dbReference>
<dbReference type="OrthoDB" id="768892at2"/>
<evidence type="ECO:0000313" key="1">
    <source>
        <dbReference type="EMBL" id="RLJ77642.1"/>
    </source>
</evidence>
<dbReference type="EMBL" id="RCCK01000011">
    <property type="protein sequence ID" value="RLJ77642.1"/>
    <property type="molecule type" value="Genomic_DNA"/>
</dbReference>
<organism evidence="1 2">
    <name type="scientific">Pedobacter alluvionis</name>
    <dbReference type="NCBI Taxonomy" id="475253"/>
    <lineage>
        <taxon>Bacteria</taxon>
        <taxon>Pseudomonadati</taxon>
        <taxon>Bacteroidota</taxon>
        <taxon>Sphingobacteriia</taxon>
        <taxon>Sphingobacteriales</taxon>
        <taxon>Sphingobacteriaceae</taxon>
        <taxon>Pedobacter</taxon>
    </lineage>
</organism>
<name>A0A497Y4B2_9SPHI</name>
<accession>A0A497Y4B2</accession>
<protein>
    <submittedName>
        <fullName evidence="1">Uncharacterized protein</fullName>
    </submittedName>
</protein>
<dbReference type="AlphaFoldDB" id="A0A497Y4B2"/>
<evidence type="ECO:0000313" key="2">
    <source>
        <dbReference type="Proteomes" id="UP000273898"/>
    </source>
</evidence>